<keyword evidence="4 6" id="KW-0863">Zinc-finger</keyword>
<evidence type="ECO:0000256" key="1">
    <source>
        <dbReference type="ARBA" id="ARBA00003580"/>
    </source>
</evidence>
<dbReference type="Proteomes" id="UP000614601">
    <property type="component" value="Unassembled WGS sequence"/>
</dbReference>
<evidence type="ECO:0000259" key="7">
    <source>
        <dbReference type="PROSITE" id="PS50178"/>
    </source>
</evidence>
<dbReference type="GO" id="GO:0008270">
    <property type="term" value="F:zinc ion binding"/>
    <property type="evidence" value="ECO:0007669"/>
    <property type="project" value="UniProtKB-KW"/>
</dbReference>
<evidence type="ECO:0000256" key="3">
    <source>
        <dbReference type="ARBA" id="ARBA00022723"/>
    </source>
</evidence>
<dbReference type="OrthoDB" id="20035at2759"/>
<proteinExistence type="inferred from homology"/>
<dbReference type="Gene3D" id="3.30.40.10">
    <property type="entry name" value="Zinc/RING finger domain, C3HC4 (zinc finger)"/>
    <property type="match status" value="1"/>
</dbReference>
<dbReference type="PANTHER" id="PTHR46465:SF2">
    <property type="entry name" value="LATERAL SIGNALING TARGET PROTEIN 2 HOMOLOG"/>
    <property type="match status" value="1"/>
</dbReference>
<dbReference type="Proteomes" id="UP000783686">
    <property type="component" value="Unassembled WGS sequence"/>
</dbReference>
<gene>
    <name evidence="8" type="ORF">BOKJ2_LOCUS6822</name>
</gene>
<dbReference type="PROSITE" id="PS50178">
    <property type="entry name" value="ZF_FYVE"/>
    <property type="match status" value="1"/>
</dbReference>
<feature type="domain" description="FYVE-type" evidence="7">
    <location>
        <begin position="429"/>
        <end position="485"/>
    </location>
</feature>
<evidence type="ECO:0000256" key="4">
    <source>
        <dbReference type="ARBA" id="ARBA00022771"/>
    </source>
</evidence>
<keyword evidence="3" id="KW-0479">Metal-binding</keyword>
<comment type="similarity">
    <text evidence="2">Belongs to the lst-2 family.</text>
</comment>
<dbReference type="SMART" id="SM00064">
    <property type="entry name" value="FYVE"/>
    <property type="match status" value="1"/>
</dbReference>
<dbReference type="InterPro" id="IPR017455">
    <property type="entry name" value="Znf_FYVE-rel"/>
</dbReference>
<comment type="function">
    <text evidence="1">Negative regulator of epidermal growth factor receptor (EGFR) signaling.</text>
</comment>
<dbReference type="EMBL" id="CAJFCW020000003">
    <property type="protein sequence ID" value="CAG9106806.1"/>
    <property type="molecule type" value="Genomic_DNA"/>
</dbReference>
<evidence type="ECO:0000313" key="8">
    <source>
        <dbReference type="EMBL" id="CAD5216907.1"/>
    </source>
</evidence>
<sequence>MQSLRKLVNKPRVDDWSPLAKFYHADEALSAIANELDSFDGRRDPDRCNQLVNKLRQAQDRVLQIIAEMISIVFPADAERACRDYRAKFPDEIIHDNLPGQLWFGAECLAAGSNIVEHEAESEEIRPMARALTRHLDKMRNILKDQALKDPTVYTPKIKASLHVFDRLFAEFEFNYVSAMVPVKTIVEYDHQLDVAVLFAECLNRAMEVGYFNKEQIEDADPTLMIALPRIAILWGLTVFEGNALDLNQGRENISEMFRHFYDLLKLIRSLLKMVEDNERELLENYLITGIPERSQRENDISDLVVSTASDLGTSKSQIEKDDVLITAMNDTANFVLTDEFVAQAKKNIDDVIHRLFVCICGVADQLQTNYSSDIRKILKMVLQPIEARPIYEISGKTAPVPQNEEEAGVEVQESISLPTTTGVEWVPDSDCDNCVACGSAFTIVRRRHHCRNCGRIFCYRCSGHALAIPELGYERPVRVCNICFLYKINPFTPCTSEGLTASQRQIEDDLIPSTSQEIEAVQDFGTV</sequence>
<reference evidence="8" key="1">
    <citation type="submission" date="2020-09" db="EMBL/GenBank/DDBJ databases">
        <authorList>
            <person name="Kikuchi T."/>
        </authorList>
    </citation>
    <scope>NUCLEOTIDE SEQUENCE</scope>
    <source>
        <strain evidence="8">SH1</strain>
    </source>
</reference>
<dbReference type="InterPro" id="IPR013083">
    <property type="entry name" value="Znf_RING/FYVE/PHD"/>
</dbReference>
<comment type="caution">
    <text evidence="8">The sequence shown here is derived from an EMBL/GenBank/DDBJ whole genome shotgun (WGS) entry which is preliminary data.</text>
</comment>
<protein>
    <recommendedName>
        <fullName evidence="7">FYVE-type domain-containing protein</fullName>
    </recommendedName>
</protein>
<dbReference type="Pfam" id="PF01363">
    <property type="entry name" value="FYVE"/>
    <property type="match status" value="1"/>
</dbReference>
<dbReference type="InterPro" id="IPR043269">
    <property type="entry name" value="FYVE_LST2"/>
</dbReference>
<evidence type="ECO:0000256" key="5">
    <source>
        <dbReference type="ARBA" id="ARBA00022833"/>
    </source>
</evidence>
<dbReference type="InterPro" id="IPR011011">
    <property type="entry name" value="Znf_FYVE_PHD"/>
</dbReference>
<dbReference type="SUPFAM" id="SSF57903">
    <property type="entry name" value="FYVE/PHD zinc finger"/>
    <property type="match status" value="1"/>
</dbReference>
<evidence type="ECO:0000313" key="9">
    <source>
        <dbReference type="Proteomes" id="UP000614601"/>
    </source>
</evidence>
<dbReference type="InterPro" id="IPR051118">
    <property type="entry name" value="LST-2"/>
</dbReference>
<accession>A0A811KPA8</accession>
<dbReference type="AlphaFoldDB" id="A0A811KPA8"/>
<dbReference type="InterPro" id="IPR000306">
    <property type="entry name" value="Znf_FYVE"/>
</dbReference>
<dbReference type="EMBL" id="CAJFDH010000003">
    <property type="protein sequence ID" value="CAD5216907.1"/>
    <property type="molecule type" value="Genomic_DNA"/>
</dbReference>
<dbReference type="CDD" id="cd15731">
    <property type="entry name" value="FYVE_LST2"/>
    <property type="match status" value="1"/>
</dbReference>
<dbReference type="GO" id="GO:0031901">
    <property type="term" value="C:early endosome membrane"/>
    <property type="evidence" value="ECO:0007669"/>
    <property type="project" value="TreeGrafter"/>
</dbReference>
<evidence type="ECO:0000256" key="6">
    <source>
        <dbReference type="PROSITE-ProRule" id="PRU00091"/>
    </source>
</evidence>
<dbReference type="PANTHER" id="PTHR46465">
    <property type="entry name" value="LATERAL SIGNALING TARGET PROTEIN 2 HOMOLOG"/>
    <property type="match status" value="1"/>
</dbReference>
<evidence type="ECO:0000256" key="2">
    <source>
        <dbReference type="ARBA" id="ARBA00008755"/>
    </source>
</evidence>
<keyword evidence="9" id="KW-1185">Reference proteome</keyword>
<name>A0A811KPA8_9BILA</name>
<keyword evidence="5" id="KW-0862">Zinc</keyword>
<organism evidence="8 9">
    <name type="scientific">Bursaphelenchus okinawaensis</name>
    <dbReference type="NCBI Taxonomy" id="465554"/>
    <lineage>
        <taxon>Eukaryota</taxon>
        <taxon>Metazoa</taxon>
        <taxon>Ecdysozoa</taxon>
        <taxon>Nematoda</taxon>
        <taxon>Chromadorea</taxon>
        <taxon>Rhabditida</taxon>
        <taxon>Tylenchina</taxon>
        <taxon>Tylenchomorpha</taxon>
        <taxon>Aphelenchoidea</taxon>
        <taxon>Aphelenchoididae</taxon>
        <taxon>Bursaphelenchus</taxon>
    </lineage>
</organism>